<name>A0A6J8C3I2_MYTCO</name>
<dbReference type="PANTHER" id="PTHR33050:SF8">
    <property type="entry name" value="REVERSE TRANSCRIPTASE DOMAIN-CONTAINING PROTEIN"/>
    <property type="match status" value="1"/>
</dbReference>
<organism evidence="1 2">
    <name type="scientific">Mytilus coruscus</name>
    <name type="common">Sea mussel</name>
    <dbReference type="NCBI Taxonomy" id="42192"/>
    <lineage>
        <taxon>Eukaryota</taxon>
        <taxon>Metazoa</taxon>
        <taxon>Spiralia</taxon>
        <taxon>Lophotrochozoa</taxon>
        <taxon>Mollusca</taxon>
        <taxon>Bivalvia</taxon>
        <taxon>Autobranchia</taxon>
        <taxon>Pteriomorphia</taxon>
        <taxon>Mytilida</taxon>
        <taxon>Mytiloidea</taxon>
        <taxon>Mytilidae</taxon>
        <taxon>Mytilinae</taxon>
        <taxon>Mytilus</taxon>
    </lineage>
</organism>
<dbReference type="CDD" id="cd09275">
    <property type="entry name" value="RNase_HI_RT_DIRS1"/>
    <property type="match status" value="1"/>
</dbReference>
<protein>
    <recommendedName>
        <fullName evidence="3">RNase H type-1 domain-containing protein</fullName>
    </recommendedName>
</protein>
<dbReference type="PANTHER" id="PTHR33050">
    <property type="entry name" value="REVERSE TRANSCRIPTASE DOMAIN-CONTAINING PROTEIN"/>
    <property type="match status" value="1"/>
</dbReference>
<gene>
    <name evidence="1" type="ORF">MCOR_24778</name>
</gene>
<reference evidence="1 2" key="1">
    <citation type="submission" date="2020-06" db="EMBL/GenBank/DDBJ databases">
        <authorList>
            <person name="Li R."/>
            <person name="Bekaert M."/>
        </authorList>
    </citation>
    <scope>NUCLEOTIDE SEQUENCE [LARGE SCALE GENOMIC DNA]</scope>
    <source>
        <strain evidence="2">wild</strain>
    </source>
</reference>
<dbReference type="OrthoDB" id="122897at2759"/>
<keyword evidence="2" id="KW-1185">Reference proteome</keyword>
<proteinExistence type="predicted"/>
<evidence type="ECO:0008006" key="3">
    <source>
        <dbReference type="Google" id="ProtNLM"/>
    </source>
</evidence>
<accession>A0A6J8C3I2</accession>
<dbReference type="Proteomes" id="UP000507470">
    <property type="component" value="Unassembled WGS sequence"/>
</dbReference>
<sequence>MIIPETKERSLYLCRTAESNSDRRTIDVPTDVLRNPPVEERSTCSDTIAATTGSLQVGSDGDNNMAAIINSFSEVSIYGTMCVRSSTDPFLELDPIVVAALLWGHLWSCKILFWCDNEASVAIVRKGRSRCLEIKKLMRQLTWCAAEYNFHFSAKHVPGHKNKISDALSRLQITRFQTQAELHPHTCLGVSEVICGLDQHSQQIMVQCSRREDKSCL</sequence>
<evidence type="ECO:0000313" key="1">
    <source>
        <dbReference type="EMBL" id="CAC5389630.1"/>
    </source>
</evidence>
<evidence type="ECO:0000313" key="2">
    <source>
        <dbReference type="Proteomes" id="UP000507470"/>
    </source>
</evidence>
<dbReference type="InterPro" id="IPR052055">
    <property type="entry name" value="Hepadnavirus_pol/RT"/>
</dbReference>
<dbReference type="AlphaFoldDB" id="A0A6J8C3I2"/>
<dbReference type="EMBL" id="CACVKT020004355">
    <property type="protein sequence ID" value="CAC5389630.1"/>
    <property type="molecule type" value="Genomic_DNA"/>
</dbReference>